<dbReference type="GO" id="GO:0043138">
    <property type="term" value="F:3'-5' DNA helicase activity"/>
    <property type="evidence" value="ECO:0007669"/>
    <property type="project" value="TreeGrafter"/>
</dbReference>
<protein>
    <recommendedName>
        <fullName evidence="1">DNA 3'-5' helicase II</fullName>
    </recommendedName>
</protein>
<sequence>MPEFAQEEVTAIIRATKAGSVIAAAGCGKTEQIVRTVKAISDDPGISKRCLILTHTFAGVDVLQKRLRKINVPASSYRIDTIASWCLRFAKSYPKTSGVKKVNPQSNKDWSEVYPAAVKLLGSHGIDDVILATYACVFVDEYQDCSASQHELIVGFKRLVPVCIFGDPLQSIFDFDGALDWFDVVEKDFPNIAKLTTPWRWKKENANAELGEKLIELRERIEAGGPLDFCVNERGIRRQWLPGDPGAKSGKVRTTCLETMDLEGTLVVVAQSASEGSRASIAKTLAKQKFAVVEPVSCKPLAKHSKSIEQADDAQRLQRVLDFVRLCVIGVQADFANSVKAHQEGRRAGRTKYGNLIDIGDRVAKANGMPHVLDLVEGLLARDDVFPYRRELLSMMFSALRTSRATGAPLSEAAADVEAKARHLGRHLDRRSVGSTLLLKGLEFEHVIIVEYDGMSKEDWYVALTRATQSVTVLSYQSQVSWDK</sequence>
<dbReference type="SUPFAM" id="SSF52540">
    <property type="entry name" value="P-loop containing nucleoside triphosphate hydrolases"/>
    <property type="match status" value="1"/>
</dbReference>
<gene>
    <name evidence="2" type="ORF">DU505_19150</name>
</gene>
<evidence type="ECO:0000313" key="2">
    <source>
        <dbReference type="EMBL" id="RCV86946.1"/>
    </source>
</evidence>
<dbReference type="GO" id="GO:0003677">
    <property type="term" value="F:DNA binding"/>
    <property type="evidence" value="ECO:0007669"/>
    <property type="project" value="InterPro"/>
</dbReference>
<evidence type="ECO:0000313" key="3">
    <source>
        <dbReference type="Proteomes" id="UP000252405"/>
    </source>
</evidence>
<keyword evidence="2" id="KW-0067">ATP-binding</keyword>
<reference evidence="2 3" key="1">
    <citation type="submission" date="2018-07" db="EMBL/GenBank/DDBJ databases">
        <title>Halomonas montanilacus sp. nov., isolated from Lake Pengyan on Tibetan Plateau.</title>
        <authorList>
            <person name="Lu H."/>
            <person name="Xing P."/>
            <person name="Wu Q."/>
        </authorList>
    </citation>
    <scope>NUCLEOTIDE SEQUENCE [LARGE SCALE GENOMIC DNA]</scope>
    <source>
        <strain evidence="2 3">PYC7W</strain>
    </source>
</reference>
<dbReference type="PANTHER" id="PTHR11070">
    <property type="entry name" value="UVRD / RECB / PCRA DNA HELICASE FAMILY MEMBER"/>
    <property type="match status" value="1"/>
</dbReference>
<dbReference type="PANTHER" id="PTHR11070:SF2">
    <property type="entry name" value="ATP-DEPENDENT DNA HELICASE SRS2"/>
    <property type="match status" value="1"/>
</dbReference>
<keyword evidence="3" id="KW-1185">Reference proteome</keyword>
<dbReference type="Gene3D" id="3.40.50.300">
    <property type="entry name" value="P-loop containing nucleotide triphosphate hydrolases"/>
    <property type="match status" value="1"/>
</dbReference>
<comment type="caution">
    <text evidence="2">The sequence shown here is derived from an EMBL/GenBank/DDBJ whole genome shotgun (WGS) entry which is preliminary data.</text>
</comment>
<keyword evidence="2" id="KW-0547">Nucleotide-binding</keyword>
<dbReference type="OrthoDB" id="7211215at2"/>
<dbReference type="GO" id="GO:0000725">
    <property type="term" value="P:recombinational repair"/>
    <property type="evidence" value="ECO:0007669"/>
    <property type="project" value="TreeGrafter"/>
</dbReference>
<dbReference type="InterPro" id="IPR027417">
    <property type="entry name" value="P-loop_NTPase"/>
</dbReference>
<keyword evidence="2" id="KW-0347">Helicase</keyword>
<dbReference type="EMBL" id="QPII01000019">
    <property type="protein sequence ID" value="RCV86946.1"/>
    <property type="molecule type" value="Genomic_DNA"/>
</dbReference>
<accession>A0A368TRI5</accession>
<dbReference type="AlphaFoldDB" id="A0A368TRI5"/>
<organism evidence="2 3">
    <name type="scientific">Billgrantia montanilacus</name>
    <dbReference type="NCBI Taxonomy" id="2282305"/>
    <lineage>
        <taxon>Bacteria</taxon>
        <taxon>Pseudomonadati</taxon>
        <taxon>Pseudomonadota</taxon>
        <taxon>Gammaproteobacteria</taxon>
        <taxon>Oceanospirillales</taxon>
        <taxon>Halomonadaceae</taxon>
        <taxon>Billgrantia</taxon>
    </lineage>
</organism>
<evidence type="ECO:0000256" key="1">
    <source>
        <dbReference type="ARBA" id="ARBA00034923"/>
    </source>
</evidence>
<proteinExistence type="predicted"/>
<keyword evidence="2" id="KW-0378">Hydrolase</keyword>
<name>A0A368TRI5_9GAMM</name>
<dbReference type="Proteomes" id="UP000252405">
    <property type="component" value="Unassembled WGS sequence"/>
</dbReference>
<dbReference type="InterPro" id="IPR000212">
    <property type="entry name" value="DNA_helicase_UvrD/REP"/>
</dbReference>
<dbReference type="Pfam" id="PF13245">
    <property type="entry name" value="AAA_19"/>
    <property type="match status" value="1"/>
</dbReference>
<dbReference type="RefSeq" id="WP_114480572.1">
    <property type="nucleotide sequence ID" value="NZ_QPII01000019.1"/>
</dbReference>
<dbReference type="GO" id="GO:0005524">
    <property type="term" value="F:ATP binding"/>
    <property type="evidence" value="ECO:0007669"/>
    <property type="project" value="InterPro"/>
</dbReference>